<comment type="caution">
    <text evidence="5">The sequence shown here is derived from an EMBL/GenBank/DDBJ whole genome shotgun (WGS) entry which is preliminary data.</text>
</comment>
<evidence type="ECO:0000313" key="5">
    <source>
        <dbReference type="EMBL" id="THH29913.1"/>
    </source>
</evidence>
<dbReference type="InterPro" id="IPR015915">
    <property type="entry name" value="Kelch-typ_b-propeller"/>
</dbReference>
<feature type="compositionally biased region" description="Polar residues" evidence="3">
    <location>
        <begin position="682"/>
        <end position="708"/>
    </location>
</feature>
<dbReference type="Pfam" id="PF24681">
    <property type="entry name" value="Kelch_KLHDC2_KLHL20_DRC7"/>
    <property type="match status" value="1"/>
</dbReference>
<feature type="compositionally biased region" description="Low complexity" evidence="3">
    <location>
        <begin position="362"/>
        <end position="390"/>
    </location>
</feature>
<evidence type="ECO:0000256" key="4">
    <source>
        <dbReference type="SAM" id="SignalP"/>
    </source>
</evidence>
<evidence type="ECO:0008006" key="7">
    <source>
        <dbReference type="Google" id="ProtNLM"/>
    </source>
</evidence>
<dbReference type="EMBL" id="SGPM01000101">
    <property type="protein sequence ID" value="THH29913.1"/>
    <property type="molecule type" value="Genomic_DNA"/>
</dbReference>
<evidence type="ECO:0000313" key="6">
    <source>
        <dbReference type="Proteomes" id="UP000308730"/>
    </source>
</evidence>
<organism evidence="5 6">
    <name type="scientific">Antrodiella citrinella</name>
    <dbReference type="NCBI Taxonomy" id="2447956"/>
    <lineage>
        <taxon>Eukaryota</taxon>
        <taxon>Fungi</taxon>
        <taxon>Dikarya</taxon>
        <taxon>Basidiomycota</taxon>
        <taxon>Agaricomycotina</taxon>
        <taxon>Agaricomycetes</taxon>
        <taxon>Polyporales</taxon>
        <taxon>Steccherinaceae</taxon>
        <taxon>Antrodiella</taxon>
    </lineage>
</organism>
<dbReference type="CDD" id="cd12087">
    <property type="entry name" value="TM_EGFR-like"/>
    <property type="match status" value="1"/>
</dbReference>
<keyword evidence="2" id="KW-0677">Repeat</keyword>
<dbReference type="Proteomes" id="UP000308730">
    <property type="component" value="Unassembled WGS sequence"/>
</dbReference>
<reference evidence="5 6" key="1">
    <citation type="submission" date="2019-02" db="EMBL/GenBank/DDBJ databases">
        <title>Genome sequencing of the rare red list fungi Antrodiella citrinella (Flaviporus citrinellus).</title>
        <authorList>
            <person name="Buettner E."/>
            <person name="Kellner H."/>
        </authorList>
    </citation>
    <scope>NUCLEOTIDE SEQUENCE [LARGE SCALE GENOMIC DNA]</scope>
    <source>
        <strain evidence="5 6">DSM 108506</strain>
    </source>
</reference>
<evidence type="ECO:0000256" key="3">
    <source>
        <dbReference type="SAM" id="MobiDB-lite"/>
    </source>
</evidence>
<dbReference type="OrthoDB" id="432528at2759"/>
<dbReference type="PANTHER" id="PTHR46093">
    <property type="entry name" value="ACYL-COA-BINDING DOMAIN-CONTAINING PROTEIN 5"/>
    <property type="match status" value="1"/>
</dbReference>
<feature type="compositionally biased region" description="Polar residues" evidence="3">
    <location>
        <begin position="851"/>
        <end position="860"/>
    </location>
</feature>
<evidence type="ECO:0000256" key="2">
    <source>
        <dbReference type="ARBA" id="ARBA00022737"/>
    </source>
</evidence>
<feature type="compositionally biased region" description="Gly residues" evidence="3">
    <location>
        <begin position="391"/>
        <end position="407"/>
    </location>
</feature>
<feature type="chain" id="PRO_5020923159" description="Galactose oxidase" evidence="4">
    <location>
        <begin position="26"/>
        <end position="985"/>
    </location>
</feature>
<feature type="compositionally biased region" description="Basic and acidic residues" evidence="3">
    <location>
        <begin position="975"/>
        <end position="985"/>
    </location>
</feature>
<feature type="signal peptide" evidence="4">
    <location>
        <begin position="1"/>
        <end position="25"/>
    </location>
</feature>
<sequence length="985" mass="105493">MHESTLLRILSVQTVLWLVYDFVAAQSPDVPRWGQAASLVQHTLYVHGGRTDQYNSFAYTSAPVSNDLLTLDLSSPFNISSPPWTYDGGCSTCSASQGPAVAWHTLSAFNVSSLLLFGGDPGPNSPIVLPERNDSAVLLELNGRNASWDFVADSWANEPLRRIHHSASLSQDKIWIVGGQKTDGSGNAFSDHYVFDPTVPSFTQLLSTGGPPDVVGHTSVVLPNGQLLVFGGYSPSQQSLVPLSTVWVLDTTQSDANWSTLPVASSSVPPSRRDFAATLLDNGKVVIHGGADATLQSLLSDGWILDTTQTPMQAFRIYDQWPSNRLAAICVRYIVEQLSAQLHTSPCQFITSSYDATRRFSDVGSGSPSGSPGGSQPSQPQSSSPGSNNGSAGGGGKGEGDGGGGNSGSSTDSGSHTTAIAVGTVFGVIGLMLGTTVAMYYVRRRHRSQQFHLLGPSDDEGSPHLGHVIPVAGINNSHEKGLPLPPVVKTVKDRLVGMMPGGTVRNVPGRRDMLADEDTREFEEEWWMTGGMRRDPSSGRSSLRRPTLGDKVYGSLASLRSVGGAMLDYAAAAPVVRSLRKEGSGGSRSIWTRSEKEASDPFGDDWGLVRAKRMGRLSESRGYVDPFEDYEVQSVEFDADAPPYFDDDDDDEGKGYPRLNDPPPRPYLHTAYPPSVDLTHLTPVSEQPSLSTLTESANTSTDASRSNPSLTLSGAALASSSSHDTPRSPTQRPSSLIDAYPSTSPPSSPMSRSNSWWVRFAKTPLLDRRNSDAARQGPLDFRDPNPPPSRLVPIEEAASPTASKRGSSGGHHQLWSSHAHARSASSLQTARTADSEALERMGQMDIVQKGSHGTDQSSSGGEPGRPAAPVKLERPLSVVTAGSEHSGITIDNNPIAFVLSPESTVPQQEEARPGRQSPRKRSPTGNVVSERVQAFERRMSQQEDFQLKSPPPARSKLRTSVYGVVPKAPLYVTNPDRERSGSGDS</sequence>
<name>A0A4V3XIN7_9APHY</name>
<feature type="region of interest" description="Disordered" evidence="3">
    <location>
        <begin position="360"/>
        <end position="414"/>
    </location>
</feature>
<keyword evidence="1" id="KW-0880">Kelch repeat</keyword>
<keyword evidence="6" id="KW-1185">Reference proteome</keyword>
<feature type="compositionally biased region" description="Low complexity" evidence="3">
    <location>
        <begin position="816"/>
        <end position="826"/>
    </location>
</feature>
<accession>A0A4V3XIN7</accession>
<keyword evidence="4" id="KW-0732">Signal</keyword>
<gene>
    <name evidence="5" type="ORF">EUX98_g4262</name>
</gene>
<dbReference type="Gene3D" id="2.120.10.80">
    <property type="entry name" value="Kelch-type beta propeller"/>
    <property type="match status" value="3"/>
</dbReference>
<feature type="compositionally biased region" description="Low complexity" evidence="3">
    <location>
        <begin position="709"/>
        <end position="722"/>
    </location>
</feature>
<feature type="region of interest" description="Disordered" evidence="3">
    <location>
        <begin position="582"/>
        <end position="605"/>
    </location>
</feature>
<dbReference type="SUPFAM" id="SSF117281">
    <property type="entry name" value="Kelch motif"/>
    <property type="match status" value="1"/>
</dbReference>
<feature type="region of interest" description="Disordered" evidence="3">
    <location>
        <begin position="635"/>
        <end position="985"/>
    </location>
</feature>
<dbReference type="PANTHER" id="PTHR46093:SF18">
    <property type="entry name" value="FIBRONECTIN TYPE-III DOMAIN-CONTAINING PROTEIN"/>
    <property type="match status" value="1"/>
</dbReference>
<proteinExistence type="predicted"/>
<dbReference type="AlphaFoldDB" id="A0A4V3XIN7"/>
<protein>
    <recommendedName>
        <fullName evidence="7">Galactose oxidase</fullName>
    </recommendedName>
</protein>
<evidence type="ECO:0000256" key="1">
    <source>
        <dbReference type="ARBA" id="ARBA00022441"/>
    </source>
</evidence>